<feature type="region of interest" description="Disordered" evidence="1">
    <location>
        <begin position="26"/>
        <end position="90"/>
    </location>
</feature>
<evidence type="ECO:0000313" key="2">
    <source>
        <dbReference type="EMBL" id="CZT15844.1"/>
    </source>
</evidence>
<dbReference type="Proteomes" id="UP000225277">
    <property type="component" value="Unassembled WGS sequence"/>
</dbReference>
<sequence length="90" mass="9087">MGEEMGKAWKGQGGGIQGAATAVGDMVAEETKSSGQKKGDAANLSLNEFSKGTKRSGDTVQGTGIDAGKQVENQESGSADHLGMGMRKAA</sequence>
<keyword evidence="3" id="KW-1185">Reference proteome</keyword>
<reference evidence="2 3" key="1">
    <citation type="submission" date="2016-03" db="EMBL/GenBank/DDBJ databases">
        <authorList>
            <person name="Ploux O."/>
        </authorList>
    </citation>
    <scope>NUCLEOTIDE SEQUENCE [LARGE SCALE GENOMIC DNA]</scope>
    <source>
        <strain evidence="2 3">URUG2</strain>
    </source>
</reference>
<gene>
    <name evidence="2" type="ORF">RCC_01680</name>
</gene>
<proteinExistence type="predicted"/>
<organism evidence="2 3">
    <name type="scientific">Ramularia collo-cygni</name>
    <dbReference type="NCBI Taxonomy" id="112498"/>
    <lineage>
        <taxon>Eukaryota</taxon>
        <taxon>Fungi</taxon>
        <taxon>Dikarya</taxon>
        <taxon>Ascomycota</taxon>
        <taxon>Pezizomycotina</taxon>
        <taxon>Dothideomycetes</taxon>
        <taxon>Dothideomycetidae</taxon>
        <taxon>Mycosphaerellales</taxon>
        <taxon>Mycosphaerellaceae</taxon>
        <taxon>Ramularia</taxon>
    </lineage>
</organism>
<dbReference type="AlphaFoldDB" id="A0A2D3V053"/>
<feature type="compositionally biased region" description="Basic and acidic residues" evidence="1">
    <location>
        <begin position="29"/>
        <end position="40"/>
    </location>
</feature>
<protein>
    <submittedName>
        <fullName evidence="2">Uncharacterized protein</fullName>
    </submittedName>
</protein>
<dbReference type="GeneID" id="35596915"/>
<accession>A0A2D3V053</accession>
<name>A0A2D3V053_9PEZI</name>
<dbReference type="EMBL" id="FJUY01000002">
    <property type="protein sequence ID" value="CZT15844.1"/>
    <property type="molecule type" value="Genomic_DNA"/>
</dbReference>
<dbReference type="RefSeq" id="XP_023622739.1">
    <property type="nucleotide sequence ID" value="XM_023766971.1"/>
</dbReference>
<evidence type="ECO:0000256" key="1">
    <source>
        <dbReference type="SAM" id="MobiDB-lite"/>
    </source>
</evidence>
<dbReference type="OrthoDB" id="3649678at2759"/>
<evidence type="ECO:0000313" key="3">
    <source>
        <dbReference type="Proteomes" id="UP000225277"/>
    </source>
</evidence>